<dbReference type="Gene3D" id="2.40.420.20">
    <property type="match status" value="1"/>
</dbReference>
<evidence type="ECO:0000313" key="4">
    <source>
        <dbReference type="EMBL" id="SIS90849.1"/>
    </source>
</evidence>
<protein>
    <submittedName>
        <fullName evidence="4">HlyD family secretion protein</fullName>
    </submittedName>
</protein>
<dbReference type="Proteomes" id="UP000186098">
    <property type="component" value="Unassembled WGS sequence"/>
</dbReference>
<dbReference type="NCBIfam" id="TIGR01730">
    <property type="entry name" value="RND_mfp"/>
    <property type="match status" value="1"/>
</dbReference>
<dbReference type="PANTHER" id="PTHR30469">
    <property type="entry name" value="MULTIDRUG RESISTANCE PROTEIN MDTA"/>
    <property type="match status" value="1"/>
</dbReference>
<gene>
    <name evidence="4" type="ORF">SAMN05421795_11137</name>
</gene>
<dbReference type="SUPFAM" id="SSF111369">
    <property type="entry name" value="HlyD-like secretion proteins"/>
    <property type="match status" value="1"/>
</dbReference>
<dbReference type="InterPro" id="IPR006143">
    <property type="entry name" value="RND_pump_MFP"/>
</dbReference>
<dbReference type="Gene3D" id="2.40.50.100">
    <property type="match status" value="1"/>
</dbReference>
<dbReference type="GO" id="GO:0015562">
    <property type="term" value="F:efflux transmembrane transporter activity"/>
    <property type="evidence" value="ECO:0007669"/>
    <property type="project" value="TreeGrafter"/>
</dbReference>
<dbReference type="RefSeq" id="WP_076367636.1">
    <property type="nucleotide sequence ID" value="NZ_FTOM01000011.1"/>
</dbReference>
<dbReference type="GO" id="GO:1990281">
    <property type="term" value="C:efflux pump complex"/>
    <property type="evidence" value="ECO:0007669"/>
    <property type="project" value="TreeGrafter"/>
</dbReference>
<evidence type="ECO:0000256" key="2">
    <source>
        <dbReference type="SAM" id="MobiDB-lite"/>
    </source>
</evidence>
<feature type="domain" description="CusB-like beta-barrel" evidence="3">
    <location>
        <begin position="225"/>
        <end position="273"/>
    </location>
</feature>
<evidence type="ECO:0000259" key="3">
    <source>
        <dbReference type="Pfam" id="PF25954"/>
    </source>
</evidence>
<sequence>MRKVWAYGLVMAILIGGGILALNARSLPVTVVSPERDVPLRLYGLGTVEARVLSQVGFEVGASVVSLTADAGDRVEQGRELAALQHAEQAARVARASAAVAANRASRVRAEATIARAQAVLDQRRAANHRQKDLARKDVTSIQRAEEAQRDEDVARAELDVARADLAVIAAQGADTEAALALEETLLAQYRLHAPYDAVIATRHAEPGEVVKAGDPIFTLFDPASVWIQAYVDEERAGQIALDQPGTIRLRSMPQATFHGRVARIGLESDRANEERRVWLSCTDCPETMYLGEQAEVRILTGTRDRALMVPELAIAGFDGHRGTVWVVREGRFDTLEMTFGARDDKGRVEVTSAVPNGVRIVARPASTLVAGGRARIVEAP</sequence>
<dbReference type="EMBL" id="FTOM01000011">
    <property type="protein sequence ID" value="SIS90849.1"/>
    <property type="molecule type" value="Genomic_DNA"/>
</dbReference>
<proteinExistence type="inferred from homology"/>
<organism evidence="4 5">
    <name type="scientific">Phaeovulum vinaykumarii</name>
    <dbReference type="NCBI Taxonomy" id="407234"/>
    <lineage>
        <taxon>Bacteria</taxon>
        <taxon>Pseudomonadati</taxon>
        <taxon>Pseudomonadota</taxon>
        <taxon>Alphaproteobacteria</taxon>
        <taxon>Rhodobacterales</taxon>
        <taxon>Paracoccaceae</taxon>
        <taxon>Phaeovulum</taxon>
    </lineage>
</organism>
<dbReference type="PANTHER" id="PTHR30469:SF15">
    <property type="entry name" value="HLYD FAMILY OF SECRETION PROTEINS"/>
    <property type="match status" value="1"/>
</dbReference>
<comment type="similarity">
    <text evidence="1">Belongs to the membrane fusion protein (MFP) (TC 8.A.1) family.</text>
</comment>
<evidence type="ECO:0000256" key="1">
    <source>
        <dbReference type="ARBA" id="ARBA00009477"/>
    </source>
</evidence>
<dbReference type="InterPro" id="IPR058792">
    <property type="entry name" value="Beta-barrel_RND_2"/>
</dbReference>
<dbReference type="Gene3D" id="2.40.30.170">
    <property type="match status" value="1"/>
</dbReference>
<reference evidence="5" key="1">
    <citation type="submission" date="2017-01" db="EMBL/GenBank/DDBJ databases">
        <authorList>
            <person name="Varghese N."/>
            <person name="Submissions S."/>
        </authorList>
    </citation>
    <scope>NUCLEOTIDE SEQUENCE [LARGE SCALE GENOMIC DNA]</scope>
    <source>
        <strain evidence="5">DSM 18714</strain>
    </source>
</reference>
<keyword evidence="5" id="KW-1185">Reference proteome</keyword>
<name>A0A1N7MY86_9RHOB</name>
<dbReference type="STRING" id="407234.SAMN05421795_11137"/>
<dbReference type="AlphaFoldDB" id="A0A1N7MY86"/>
<feature type="region of interest" description="Disordered" evidence="2">
    <location>
        <begin position="127"/>
        <end position="146"/>
    </location>
</feature>
<accession>A0A1N7MY86</accession>
<evidence type="ECO:0000313" key="5">
    <source>
        <dbReference type="Proteomes" id="UP000186098"/>
    </source>
</evidence>
<dbReference type="Pfam" id="PF25954">
    <property type="entry name" value="Beta-barrel_RND_2"/>
    <property type="match status" value="1"/>
</dbReference>